<evidence type="ECO:0000256" key="10">
    <source>
        <dbReference type="ARBA" id="ARBA00022989"/>
    </source>
</evidence>
<evidence type="ECO:0000256" key="3">
    <source>
        <dbReference type="ARBA" id="ARBA00012438"/>
    </source>
</evidence>
<feature type="domain" description="Histidine kinase" evidence="14">
    <location>
        <begin position="260"/>
        <end position="512"/>
    </location>
</feature>
<keyword evidence="7" id="KW-0547">Nucleotide-binding</keyword>
<keyword evidence="9" id="KW-0067">ATP-binding</keyword>
<sequence>MIAKLKQILPTYLFFQGKYRIIFLSATLFLCFDLGVLLPNFLISSQLKEDAIIINLAGRQRMLSQRISKTILQLQVAEQIEKTITAPQNELAQAYKQFDETLIGFKIGKIVTGSDGKPVYISALKNPKIKNLITQAEAIWNPYKEKIEPVISSRNKISRQSLQDAIVYSNDNNLQLLDLMNQITTEQQNISNNRTYALQIIQATGLCLALVNFFILLFHTLKNLTISDNKIQEALNEVEKTQVQLIQKEKMFSLGQLVAGIAHELNNSINFIHPNLPHAQRYMVDLLKLIDLYEKYHLKVDTEIEIKIFTKLIDLNFIKSDLPQLIKSMEVGTTRIRDIVLSLRTFSHLGETEIKKIDIHKDLDSILMILRCRFNNQLNSTPIEIIKKYDNLPLVECYPAKLNQVFLNILTNAIDALEAKELPQNPQIYITTKLLETNYILISITDNGVGIPEENQLRIFDPFFTTKPIGKGTGLGLSITYQIVVEEHKGKILCFSSPEKGTEFQIQIPLEVISQI</sequence>
<keyword evidence="8" id="KW-0418">Kinase</keyword>
<evidence type="ECO:0000256" key="12">
    <source>
        <dbReference type="ARBA" id="ARBA00023136"/>
    </source>
</evidence>
<keyword evidence="16" id="KW-1185">Reference proteome</keyword>
<evidence type="ECO:0000256" key="1">
    <source>
        <dbReference type="ARBA" id="ARBA00000085"/>
    </source>
</evidence>
<dbReference type="InterPro" id="IPR005467">
    <property type="entry name" value="His_kinase_dom"/>
</dbReference>
<dbReference type="InterPro" id="IPR003594">
    <property type="entry name" value="HATPase_dom"/>
</dbReference>
<dbReference type="Gene3D" id="3.30.565.10">
    <property type="entry name" value="Histidine kinase-like ATPase, C-terminal domain"/>
    <property type="match status" value="1"/>
</dbReference>
<dbReference type="Proteomes" id="UP000660381">
    <property type="component" value="Unassembled WGS sequence"/>
</dbReference>
<dbReference type="EMBL" id="JACJTQ010000027">
    <property type="protein sequence ID" value="MBD2693487.1"/>
    <property type="molecule type" value="Genomic_DNA"/>
</dbReference>
<dbReference type="EC" id="2.7.13.3" evidence="3"/>
<dbReference type="SMART" id="SM00387">
    <property type="entry name" value="HATPase_c"/>
    <property type="match status" value="1"/>
</dbReference>
<protein>
    <recommendedName>
        <fullName evidence="3">histidine kinase</fullName>
        <ecNumber evidence="3">2.7.13.3</ecNumber>
    </recommendedName>
</protein>
<keyword evidence="11" id="KW-0902">Two-component regulatory system</keyword>
<dbReference type="RefSeq" id="WP_190907751.1">
    <property type="nucleotide sequence ID" value="NZ_JACJTQ010000027.1"/>
</dbReference>
<comment type="catalytic activity">
    <reaction evidence="1">
        <text>ATP + protein L-histidine = ADP + protein N-phospho-L-histidine.</text>
        <dbReference type="EC" id="2.7.13.3"/>
    </reaction>
</comment>
<evidence type="ECO:0000313" key="15">
    <source>
        <dbReference type="EMBL" id="MBD2693487.1"/>
    </source>
</evidence>
<evidence type="ECO:0000256" key="7">
    <source>
        <dbReference type="ARBA" id="ARBA00022741"/>
    </source>
</evidence>
<dbReference type="PRINTS" id="PR00344">
    <property type="entry name" value="BCTRLSENSOR"/>
</dbReference>
<evidence type="ECO:0000256" key="13">
    <source>
        <dbReference type="SAM" id="Phobius"/>
    </source>
</evidence>
<keyword evidence="4" id="KW-0597">Phosphoprotein</keyword>
<keyword evidence="6 13" id="KW-0812">Transmembrane</keyword>
<evidence type="ECO:0000256" key="11">
    <source>
        <dbReference type="ARBA" id="ARBA00023012"/>
    </source>
</evidence>
<dbReference type="Pfam" id="PF02518">
    <property type="entry name" value="HATPase_c"/>
    <property type="match status" value="1"/>
</dbReference>
<dbReference type="SUPFAM" id="SSF55874">
    <property type="entry name" value="ATPase domain of HSP90 chaperone/DNA topoisomerase II/histidine kinase"/>
    <property type="match status" value="1"/>
</dbReference>
<proteinExistence type="predicted"/>
<evidence type="ECO:0000313" key="16">
    <source>
        <dbReference type="Proteomes" id="UP000660381"/>
    </source>
</evidence>
<evidence type="ECO:0000256" key="9">
    <source>
        <dbReference type="ARBA" id="ARBA00022840"/>
    </source>
</evidence>
<dbReference type="PANTHER" id="PTHR43065">
    <property type="entry name" value="SENSOR HISTIDINE KINASE"/>
    <property type="match status" value="1"/>
</dbReference>
<feature type="transmembrane region" description="Helical" evidence="13">
    <location>
        <begin position="21"/>
        <end position="43"/>
    </location>
</feature>
<reference evidence="15 16" key="1">
    <citation type="journal article" date="2020" name="ISME J.">
        <title>Comparative genomics reveals insights into cyanobacterial evolution and habitat adaptation.</title>
        <authorList>
            <person name="Chen M.Y."/>
            <person name="Teng W.K."/>
            <person name="Zhao L."/>
            <person name="Hu C.X."/>
            <person name="Zhou Y.K."/>
            <person name="Han B.P."/>
            <person name="Song L.R."/>
            <person name="Shu W.S."/>
        </authorList>
    </citation>
    <scope>NUCLEOTIDE SEQUENCE [LARGE SCALE GENOMIC DNA]</scope>
    <source>
        <strain evidence="15 16">FACHB-362</strain>
    </source>
</reference>
<evidence type="ECO:0000256" key="8">
    <source>
        <dbReference type="ARBA" id="ARBA00022777"/>
    </source>
</evidence>
<dbReference type="InterPro" id="IPR029095">
    <property type="entry name" value="NarX-like_N"/>
</dbReference>
<evidence type="ECO:0000256" key="4">
    <source>
        <dbReference type="ARBA" id="ARBA00022553"/>
    </source>
</evidence>
<dbReference type="InterPro" id="IPR036890">
    <property type="entry name" value="HATPase_C_sf"/>
</dbReference>
<comment type="subcellular location">
    <subcellularLocation>
        <location evidence="2">Membrane</location>
        <topology evidence="2">Multi-pass membrane protein</topology>
    </subcellularLocation>
</comment>
<evidence type="ECO:0000259" key="14">
    <source>
        <dbReference type="PROSITE" id="PS50109"/>
    </source>
</evidence>
<dbReference type="PROSITE" id="PS50109">
    <property type="entry name" value="HIS_KIN"/>
    <property type="match status" value="1"/>
</dbReference>
<keyword evidence="12 13" id="KW-0472">Membrane</keyword>
<dbReference type="Gene3D" id="1.10.287.130">
    <property type="match status" value="1"/>
</dbReference>
<evidence type="ECO:0000256" key="5">
    <source>
        <dbReference type="ARBA" id="ARBA00022679"/>
    </source>
</evidence>
<dbReference type="Pfam" id="PF13675">
    <property type="entry name" value="PilJ"/>
    <property type="match status" value="1"/>
</dbReference>
<dbReference type="InterPro" id="IPR004358">
    <property type="entry name" value="Sig_transdc_His_kin-like_C"/>
</dbReference>
<comment type="caution">
    <text evidence="15">The sequence shown here is derived from an EMBL/GenBank/DDBJ whole genome shotgun (WGS) entry which is preliminary data.</text>
</comment>
<evidence type="ECO:0000256" key="2">
    <source>
        <dbReference type="ARBA" id="ARBA00004141"/>
    </source>
</evidence>
<name>A0ABR8J757_9NOST</name>
<keyword evidence="10 13" id="KW-1133">Transmembrane helix</keyword>
<keyword evidence="5" id="KW-0808">Transferase</keyword>
<evidence type="ECO:0000256" key="6">
    <source>
        <dbReference type="ARBA" id="ARBA00022692"/>
    </source>
</evidence>
<accession>A0ABR8J757</accession>
<gene>
    <name evidence="15" type="ORF">H6G68_17280</name>
</gene>
<organism evidence="15 16">
    <name type="scientific">Anabaena catenula FACHB-362</name>
    <dbReference type="NCBI Taxonomy" id="2692877"/>
    <lineage>
        <taxon>Bacteria</taxon>
        <taxon>Bacillati</taxon>
        <taxon>Cyanobacteriota</taxon>
        <taxon>Cyanophyceae</taxon>
        <taxon>Nostocales</taxon>
        <taxon>Nostocaceae</taxon>
        <taxon>Anabaena</taxon>
    </lineage>
</organism>
<dbReference type="PANTHER" id="PTHR43065:SF10">
    <property type="entry name" value="PEROXIDE STRESS-ACTIVATED HISTIDINE KINASE MAK3"/>
    <property type="match status" value="1"/>
</dbReference>